<evidence type="ECO:0000313" key="2">
    <source>
        <dbReference type="EMBL" id="EMF79488.1"/>
    </source>
</evidence>
<dbReference type="PANTHER" id="PTHR46889:SF4">
    <property type="entry name" value="TRANSPOSASE INSO FOR INSERTION SEQUENCE ELEMENT IS911B-RELATED"/>
    <property type="match status" value="1"/>
</dbReference>
<feature type="domain" description="Integrase catalytic" evidence="1">
    <location>
        <begin position="2"/>
        <end position="68"/>
    </location>
</feature>
<protein>
    <submittedName>
        <fullName evidence="2">Integrase core domain protein</fullName>
    </submittedName>
</protein>
<dbReference type="PANTHER" id="PTHR46889">
    <property type="entry name" value="TRANSPOSASE INSF FOR INSERTION SEQUENCE IS3B-RELATED"/>
    <property type="match status" value="1"/>
</dbReference>
<dbReference type="InterPro" id="IPR036397">
    <property type="entry name" value="RNaseH_sf"/>
</dbReference>
<dbReference type="Pfam" id="PF00665">
    <property type="entry name" value="rve"/>
    <property type="match status" value="1"/>
</dbReference>
<dbReference type="InterPro" id="IPR001584">
    <property type="entry name" value="Integrase_cat-core"/>
</dbReference>
<evidence type="ECO:0000259" key="1">
    <source>
        <dbReference type="Pfam" id="PF00665"/>
    </source>
</evidence>
<comment type="caution">
    <text evidence="2">The sequence shown here is derived from an EMBL/GenBank/DDBJ whole genome shotgun (WGS) entry which is preliminary data.</text>
</comment>
<gene>
    <name evidence="2" type="ORF">LEP1GSC188_1122</name>
</gene>
<organism evidence="2 3">
    <name type="scientific">Leptospira weilii serovar Topaz str. LT2116</name>
    <dbReference type="NCBI Taxonomy" id="1088540"/>
    <lineage>
        <taxon>Bacteria</taxon>
        <taxon>Pseudomonadati</taxon>
        <taxon>Spirochaetota</taxon>
        <taxon>Spirochaetia</taxon>
        <taxon>Leptospirales</taxon>
        <taxon>Leptospiraceae</taxon>
        <taxon>Leptospira</taxon>
    </lineage>
</organism>
<dbReference type="AlphaFoldDB" id="M3EEH2"/>
<accession>M3EEH2</accession>
<reference evidence="2 3" key="1">
    <citation type="submission" date="2013-01" db="EMBL/GenBank/DDBJ databases">
        <authorList>
            <person name="Harkins D.M."/>
            <person name="Durkin A.S."/>
            <person name="Brinkac L.M."/>
            <person name="Haft D.H."/>
            <person name="Selengut J.D."/>
            <person name="Sanka R."/>
            <person name="DePew J."/>
            <person name="Purushe J."/>
            <person name="Tulsiani S.M."/>
            <person name="Graham G.C."/>
            <person name="Burns M.-A."/>
            <person name="Dohnt M.F."/>
            <person name="Smythe L.D."/>
            <person name="McKay D.B."/>
            <person name="Craig S.B."/>
            <person name="Vinetz J.M."/>
            <person name="Sutton G.G."/>
            <person name="Nierman W.C."/>
            <person name="Fouts D.E."/>
        </authorList>
    </citation>
    <scope>NUCLEOTIDE SEQUENCE [LARGE SCALE GENOMIC DNA]</scope>
    <source>
        <strain evidence="2 3">LT2116</strain>
    </source>
</reference>
<dbReference type="Gene3D" id="3.30.420.10">
    <property type="entry name" value="Ribonuclease H-like superfamily/Ribonuclease H"/>
    <property type="match status" value="1"/>
</dbReference>
<dbReference type="GO" id="GO:0003676">
    <property type="term" value="F:nucleic acid binding"/>
    <property type="evidence" value="ECO:0007669"/>
    <property type="project" value="InterPro"/>
</dbReference>
<name>M3EEH2_9LEPT</name>
<dbReference type="EMBL" id="AHOR02000082">
    <property type="protein sequence ID" value="EMF79488.1"/>
    <property type="molecule type" value="Genomic_DNA"/>
</dbReference>
<sequence length="110" mass="12623">MILDLYSRKVVGWSISKNNDSALVCSSISRALEKRNPPKGLIFHSDRGSNYCSRETRELLINNRVRRSKVVQAIAGIMPSQNPSSVLLREKWIIIIFIGFKKQNNYFLII</sequence>
<dbReference type="Proteomes" id="UP000011770">
    <property type="component" value="Unassembled WGS sequence"/>
</dbReference>
<proteinExistence type="predicted"/>
<dbReference type="InterPro" id="IPR012337">
    <property type="entry name" value="RNaseH-like_sf"/>
</dbReference>
<dbReference type="GO" id="GO:0015074">
    <property type="term" value="P:DNA integration"/>
    <property type="evidence" value="ECO:0007669"/>
    <property type="project" value="InterPro"/>
</dbReference>
<dbReference type="InterPro" id="IPR050900">
    <property type="entry name" value="Transposase_IS3/IS150/IS904"/>
</dbReference>
<evidence type="ECO:0000313" key="3">
    <source>
        <dbReference type="Proteomes" id="UP000011770"/>
    </source>
</evidence>
<dbReference type="SUPFAM" id="SSF53098">
    <property type="entry name" value="Ribonuclease H-like"/>
    <property type="match status" value="1"/>
</dbReference>